<proteinExistence type="predicted"/>
<evidence type="ECO:0000259" key="1">
    <source>
        <dbReference type="Pfam" id="PF01408"/>
    </source>
</evidence>
<evidence type="ECO:0000313" key="4">
    <source>
        <dbReference type="Proteomes" id="UP001612741"/>
    </source>
</evidence>
<dbReference type="PANTHER" id="PTHR43377:SF1">
    <property type="entry name" value="BILIVERDIN REDUCTASE A"/>
    <property type="match status" value="1"/>
</dbReference>
<reference evidence="3 4" key="1">
    <citation type="submission" date="2024-10" db="EMBL/GenBank/DDBJ databases">
        <title>The Natural Products Discovery Center: Release of the First 8490 Sequenced Strains for Exploring Actinobacteria Biosynthetic Diversity.</title>
        <authorList>
            <person name="Kalkreuter E."/>
            <person name="Kautsar S.A."/>
            <person name="Yang D."/>
            <person name="Bader C.D."/>
            <person name="Teijaro C.N."/>
            <person name="Fluegel L."/>
            <person name="Davis C.M."/>
            <person name="Simpson J.R."/>
            <person name="Lauterbach L."/>
            <person name="Steele A.D."/>
            <person name="Gui C."/>
            <person name="Meng S."/>
            <person name="Li G."/>
            <person name="Viehrig K."/>
            <person name="Ye F."/>
            <person name="Su P."/>
            <person name="Kiefer A.F."/>
            <person name="Nichols A."/>
            <person name="Cepeda A.J."/>
            <person name="Yan W."/>
            <person name="Fan B."/>
            <person name="Jiang Y."/>
            <person name="Adhikari A."/>
            <person name="Zheng C.-J."/>
            <person name="Schuster L."/>
            <person name="Cowan T.M."/>
            <person name="Smanski M.J."/>
            <person name="Chevrette M.G."/>
            <person name="De Carvalho L.P.S."/>
            <person name="Shen B."/>
        </authorList>
    </citation>
    <scope>NUCLEOTIDE SEQUENCE [LARGE SCALE GENOMIC DNA]</scope>
    <source>
        <strain evidence="3 4">NPDC050545</strain>
    </source>
</reference>
<dbReference type="NCBIfam" id="TIGR01761">
    <property type="entry name" value="thiaz-red"/>
    <property type="match status" value="1"/>
</dbReference>
<dbReference type="Proteomes" id="UP001612741">
    <property type="component" value="Unassembled WGS sequence"/>
</dbReference>
<dbReference type="InterPro" id="IPR000683">
    <property type="entry name" value="Gfo/Idh/MocA-like_OxRdtase_N"/>
</dbReference>
<dbReference type="InterPro" id="IPR010091">
    <property type="entry name" value="Thiazolinyl_imide_reductase"/>
</dbReference>
<evidence type="ECO:0000313" key="3">
    <source>
        <dbReference type="EMBL" id="MFI6503348.1"/>
    </source>
</evidence>
<dbReference type="Gene3D" id="3.30.360.10">
    <property type="entry name" value="Dihydrodipicolinate Reductase, domain 2"/>
    <property type="match status" value="1"/>
</dbReference>
<feature type="domain" description="Thiazolinyl imine reductase-like C-terminal" evidence="2">
    <location>
        <begin position="140"/>
        <end position="238"/>
    </location>
</feature>
<dbReference type="RefSeq" id="WP_397089135.1">
    <property type="nucleotide sequence ID" value="NZ_JBITGY010000011.1"/>
</dbReference>
<dbReference type="PANTHER" id="PTHR43377">
    <property type="entry name" value="BILIVERDIN REDUCTASE A"/>
    <property type="match status" value="1"/>
</dbReference>
<dbReference type="InterPro" id="IPR036291">
    <property type="entry name" value="NAD(P)-bd_dom_sf"/>
</dbReference>
<dbReference type="Pfam" id="PF01408">
    <property type="entry name" value="GFO_IDH_MocA"/>
    <property type="match status" value="1"/>
</dbReference>
<dbReference type="EMBL" id="JBITGY010000011">
    <property type="protein sequence ID" value="MFI6503348.1"/>
    <property type="molecule type" value="Genomic_DNA"/>
</dbReference>
<dbReference type="InterPro" id="IPR051450">
    <property type="entry name" value="Gfo/Idh/MocA_Oxidoreductases"/>
</dbReference>
<feature type="domain" description="Gfo/Idh/MocA-like oxidoreductase N-terminal" evidence="1">
    <location>
        <begin position="3"/>
        <end position="115"/>
    </location>
</feature>
<keyword evidence="4" id="KW-1185">Reference proteome</keyword>
<accession>A0ABW7Z588</accession>
<dbReference type="InterPro" id="IPR048655">
    <property type="entry name" value="Irp3-like_C"/>
</dbReference>
<dbReference type="Pfam" id="PF21390">
    <property type="entry name" value="Irp3-like_C"/>
    <property type="match status" value="1"/>
</dbReference>
<name>A0ABW7Z588_9ACTN</name>
<dbReference type="Gene3D" id="3.40.50.720">
    <property type="entry name" value="NAD(P)-binding Rossmann-like Domain"/>
    <property type="match status" value="1"/>
</dbReference>
<sequence length="344" mass="36569">MKRVVVCGTTFGQVYLDALREGPFELAGILAKGSARSAACAREHGVPLLTDPARVPEVADAACVVVRAGVVGGEGSEVAAALLEHGVHVLQEHPVHPDELAAVLRTARAAGTVHHLNTLYVHLDPVRRFIAAARRLRALQQPLYVDAACSVHVAYALLDILAQALGPLRPWTLTAAPSRAPFTTVTGALGGVPLTLRVQNQIAPNDPDAHLHLLHRITIGAEGGNLTLVNTHGPIIWSPRMYVGREPDGRFAAGDPCLALPSATTLGPAEAPSFRDVVTRLWPDGVRRALTALHETVTSGADPLSQGQYHLGLGRLWLDLTRTIGRPDLLTQEPPRPLAAEEIA</sequence>
<dbReference type="PIRSF" id="PIRSF017494">
    <property type="entry name" value="Thiaz_red"/>
    <property type="match status" value="1"/>
</dbReference>
<gene>
    <name evidence="3" type="ORF">ACIBG2_38605</name>
</gene>
<protein>
    <submittedName>
        <fullName evidence="3">Gfo/Idh/MocA family oxidoreductase</fullName>
    </submittedName>
</protein>
<organism evidence="3 4">
    <name type="scientific">Nonomuraea typhae</name>
    <dbReference type="NCBI Taxonomy" id="2603600"/>
    <lineage>
        <taxon>Bacteria</taxon>
        <taxon>Bacillati</taxon>
        <taxon>Actinomycetota</taxon>
        <taxon>Actinomycetes</taxon>
        <taxon>Streptosporangiales</taxon>
        <taxon>Streptosporangiaceae</taxon>
        <taxon>Nonomuraea</taxon>
    </lineage>
</organism>
<comment type="caution">
    <text evidence="3">The sequence shown here is derived from an EMBL/GenBank/DDBJ whole genome shotgun (WGS) entry which is preliminary data.</text>
</comment>
<evidence type="ECO:0000259" key="2">
    <source>
        <dbReference type="Pfam" id="PF21390"/>
    </source>
</evidence>
<dbReference type="SUPFAM" id="SSF51735">
    <property type="entry name" value="NAD(P)-binding Rossmann-fold domains"/>
    <property type="match status" value="1"/>
</dbReference>